<dbReference type="InterPro" id="IPR004360">
    <property type="entry name" value="Glyas_Fos-R_dOase_dom"/>
</dbReference>
<organism evidence="2 3">
    <name type="scientific">Antrihabitans stalactiti</name>
    <dbReference type="NCBI Taxonomy" id="2584121"/>
    <lineage>
        <taxon>Bacteria</taxon>
        <taxon>Bacillati</taxon>
        <taxon>Actinomycetota</taxon>
        <taxon>Actinomycetes</taxon>
        <taxon>Mycobacteriales</taxon>
        <taxon>Nocardiaceae</taxon>
        <taxon>Antrihabitans</taxon>
    </lineage>
</organism>
<dbReference type="Proteomes" id="UP000535543">
    <property type="component" value="Unassembled WGS sequence"/>
</dbReference>
<dbReference type="EMBL" id="VCQU01000003">
    <property type="protein sequence ID" value="NMN95357.1"/>
    <property type="molecule type" value="Genomic_DNA"/>
</dbReference>
<accession>A0A848KHG6</accession>
<comment type="caution">
    <text evidence="2">The sequence shown here is derived from an EMBL/GenBank/DDBJ whole genome shotgun (WGS) entry which is preliminary data.</text>
</comment>
<dbReference type="InterPro" id="IPR037523">
    <property type="entry name" value="VOC_core"/>
</dbReference>
<feature type="domain" description="VOC" evidence="1">
    <location>
        <begin position="2"/>
        <end position="124"/>
    </location>
</feature>
<evidence type="ECO:0000259" key="1">
    <source>
        <dbReference type="PROSITE" id="PS51819"/>
    </source>
</evidence>
<dbReference type="RefSeq" id="WP_169586176.1">
    <property type="nucleotide sequence ID" value="NZ_VCQU01000003.1"/>
</dbReference>
<proteinExistence type="predicted"/>
<dbReference type="PROSITE" id="PS51819">
    <property type="entry name" value="VOC"/>
    <property type="match status" value="1"/>
</dbReference>
<dbReference type="Pfam" id="PF00903">
    <property type="entry name" value="Glyoxalase"/>
    <property type="match status" value="1"/>
</dbReference>
<reference evidence="2 3" key="2">
    <citation type="submission" date="2020-06" db="EMBL/GenBank/DDBJ databases">
        <title>Antribacter stalactiti gen. nov., sp. nov., a new member of the family Nacardiaceae isolated from a cave.</title>
        <authorList>
            <person name="Kim I.S."/>
        </authorList>
    </citation>
    <scope>NUCLEOTIDE SEQUENCE [LARGE SCALE GENOMIC DNA]</scope>
    <source>
        <strain evidence="2 3">YC2-7</strain>
    </source>
</reference>
<evidence type="ECO:0000313" key="3">
    <source>
        <dbReference type="Proteomes" id="UP000535543"/>
    </source>
</evidence>
<dbReference type="InterPro" id="IPR029068">
    <property type="entry name" value="Glyas_Bleomycin-R_OHBP_Dase"/>
</dbReference>
<sequence>MKITSSAISLNVANPEASAKFVTEHFGFTEDMSADGFVSLSHPGVGYNLVYLRTGLSSFKPDRIAADAGQGLLVVWVVDAIDDEYARLQSEGVEIVTPIETEPWGERYFQMIDSNGIVYQLVQWMSAEAMS</sequence>
<evidence type="ECO:0000313" key="2">
    <source>
        <dbReference type="EMBL" id="NMN95357.1"/>
    </source>
</evidence>
<protein>
    <submittedName>
        <fullName evidence="2">Glyoxalase</fullName>
    </submittedName>
</protein>
<dbReference type="AlphaFoldDB" id="A0A848KHG6"/>
<keyword evidence="3" id="KW-1185">Reference proteome</keyword>
<gene>
    <name evidence="2" type="ORF">FGL95_09975</name>
</gene>
<name>A0A848KHG6_9NOCA</name>
<dbReference type="SUPFAM" id="SSF54593">
    <property type="entry name" value="Glyoxalase/Bleomycin resistance protein/Dihydroxybiphenyl dioxygenase"/>
    <property type="match status" value="1"/>
</dbReference>
<dbReference type="Gene3D" id="3.10.180.10">
    <property type="entry name" value="2,3-Dihydroxybiphenyl 1,2-Dioxygenase, domain 1"/>
    <property type="match status" value="1"/>
</dbReference>
<reference evidence="2 3" key="1">
    <citation type="submission" date="2019-05" db="EMBL/GenBank/DDBJ databases">
        <authorList>
            <person name="Lee S.D."/>
        </authorList>
    </citation>
    <scope>NUCLEOTIDE SEQUENCE [LARGE SCALE GENOMIC DNA]</scope>
    <source>
        <strain evidence="2 3">YC2-7</strain>
    </source>
</reference>